<dbReference type="GO" id="GO:0016491">
    <property type="term" value="F:oxidoreductase activity"/>
    <property type="evidence" value="ECO:0007669"/>
    <property type="project" value="UniProtKB-KW"/>
</dbReference>
<protein>
    <submittedName>
        <fullName evidence="4">NADH:flavin oxidoreductase/NADH oxidase family protein</fullName>
    </submittedName>
</protein>
<dbReference type="InterPro" id="IPR001155">
    <property type="entry name" value="OxRdtase_FMN_N"/>
</dbReference>
<evidence type="ECO:0000256" key="1">
    <source>
        <dbReference type="ARBA" id="ARBA00022630"/>
    </source>
</evidence>
<sequence>MMKKLETKLETKNFMSKNRFYKASMSETLGNRYNSPTKNIVNLYSRWSNGGSGILMTGNVMVDRNALGEPGNIVIEDERDITLLRKWAKVGTQNNNHLWMQINHPGKQSPKNLSKEPVAPSSIPIGGNLSNVFNHPRALKHDEILEIIKRFGNTAYIAKKAGFTGVQIHAAHGYLINQFLSPYHNKRNDAWGGSLENRMRFLMEVYHEIRRRTGEKFPIAVKLNSADFQRGGFTEEDSMKVLKAIDKAGIDLIEISGGNYENPVMFEGSNIRESTKKREAYFLDYADKARKLVNTPIVVTGGFRSAEGMEAAINSGSIDMVGIAKPLVINPDLPNQIINGTYITPDLPRITTNVKFIDKKLGSMLELSWYEAQFYLMAHGKNPNLKLNIWRALWISFKKNGIISFTKRR</sequence>
<dbReference type="Gene3D" id="3.20.20.70">
    <property type="entry name" value="Aldolase class I"/>
    <property type="match status" value="1"/>
</dbReference>
<evidence type="ECO:0000259" key="3">
    <source>
        <dbReference type="Pfam" id="PF00724"/>
    </source>
</evidence>
<feature type="domain" description="NADH:flavin oxidoreductase/NADH oxidase N-terminal" evidence="3">
    <location>
        <begin position="11"/>
        <end position="340"/>
    </location>
</feature>
<keyword evidence="2" id="KW-0560">Oxidoreductase</keyword>
<dbReference type="SUPFAM" id="SSF51395">
    <property type="entry name" value="FMN-linked oxidoreductases"/>
    <property type="match status" value="1"/>
</dbReference>
<name>A0AAJ4SH62_MAMSC</name>
<dbReference type="AlphaFoldDB" id="A0AAJ4SH62"/>
<keyword evidence="1" id="KW-0285">Flavoprotein</keyword>
<dbReference type="GO" id="GO:0010181">
    <property type="term" value="F:FMN binding"/>
    <property type="evidence" value="ECO:0007669"/>
    <property type="project" value="InterPro"/>
</dbReference>
<dbReference type="PANTHER" id="PTHR43656">
    <property type="entry name" value="BINDING OXIDOREDUCTASE, PUTATIVE (AFU_ORTHOLOGUE AFUA_2G08260)-RELATED"/>
    <property type="match status" value="1"/>
</dbReference>
<proteinExistence type="predicted"/>
<gene>
    <name evidence="4" type="ORF">CD117_08590</name>
</gene>
<dbReference type="CDD" id="cd04733">
    <property type="entry name" value="OYE_like_2_FMN"/>
    <property type="match status" value="1"/>
</dbReference>
<accession>A0AAJ4SH62</accession>
<dbReference type="InterPro" id="IPR051799">
    <property type="entry name" value="NADH_flavin_oxidoreductase"/>
</dbReference>
<comment type="caution">
    <text evidence="4">The sequence shown here is derived from an EMBL/GenBank/DDBJ whole genome shotgun (WGS) entry which is preliminary data.</text>
</comment>
<dbReference type="PANTHER" id="PTHR43656:SF2">
    <property type="entry name" value="BINDING OXIDOREDUCTASE, PUTATIVE (AFU_ORTHOLOGUE AFUA_2G08260)-RELATED"/>
    <property type="match status" value="1"/>
</dbReference>
<evidence type="ECO:0000313" key="4">
    <source>
        <dbReference type="EMBL" id="RTX72469.1"/>
    </source>
</evidence>
<dbReference type="Pfam" id="PF00724">
    <property type="entry name" value="Oxidored_FMN"/>
    <property type="match status" value="1"/>
</dbReference>
<organism evidence="4 5">
    <name type="scientific">Mammaliicoccus sciuri</name>
    <name type="common">Staphylococcus sciuri</name>
    <dbReference type="NCBI Taxonomy" id="1296"/>
    <lineage>
        <taxon>Bacteria</taxon>
        <taxon>Bacillati</taxon>
        <taxon>Bacillota</taxon>
        <taxon>Bacilli</taxon>
        <taxon>Bacillales</taxon>
        <taxon>Staphylococcaceae</taxon>
        <taxon>Mammaliicoccus</taxon>
    </lineage>
</organism>
<reference evidence="4 5" key="1">
    <citation type="submission" date="2018-10" db="EMBL/GenBank/DDBJ databases">
        <title>A collection Staphylococci species genome sequencing.</title>
        <authorList>
            <person name="Cole K."/>
        </authorList>
    </citation>
    <scope>NUCLEOTIDE SEQUENCE [LARGE SCALE GENOMIC DNA]</scope>
    <source>
        <strain evidence="5">NCTC 12218</strain>
    </source>
</reference>
<dbReference type="Proteomes" id="UP000274792">
    <property type="component" value="Unassembled WGS sequence"/>
</dbReference>
<dbReference type="InterPro" id="IPR013785">
    <property type="entry name" value="Aldolase_TIM"/>
</dbReference>
<evidence type="ECO:0000256" key="2">
    <source>
        <dbReference type="ARBA" id="ARBA00023002"/>
    </source>
</evidence>
<dbReference type="RefSeq" id="WP_126477413.1">
    <property type="nucleotide sequence ID" value="NZ_JALGXD010000001.1"/>
</dbReference>
<evidence type="ECO:0000313" key="5">
    <source>
        <dbReference type="Proteomes" id="UP000274792"/>
    </source>
</evidence>
<dbReference type="EMBL" id="RXWV01000052">
    <property type="protein sequence ID" value="RTX72469.1"/>
    <property type="molecule type" value="Genomic_DNA"/>
</dbReference>